<evidence type="ECO:0000313" key="7">
    <source>
        <dbReference type="Proteomes" id="UP001589798"/>
    </source>
</evidence>
<evidence type="ECO:0000256" key="3">
    <source>
        <dbReference type="ARBA" id="ARBA00023136"/>
    </source>
</evidence>
<feature type="transmembrane region" description="Helical" evidence="4">
    <location>
        <begin position="64"/>
        <end position="83"/>
    </location>
</feature>
<keyword evidence="7" id="KW-1185">Reference proteome</keyword>
<feature type="transmembrane region" description="Helical" evidence="4">
    <location>
        <begin position="360"/>
        <end position="377"/>
    </location>
</feature>
<dbReference type="InterPro" id="IPR052952">
    <property type="entry name" value="MFS-Transporter"/>
</dbReference>
<dbReference type="RefSeq" id="WP_379487398.1">
    <property type="nucleotide sequence ID" value="NZ_JBHLWK010000012.1"/>
</dbReference>
<proteinExistence type="predicted"/>
<feature type="transmembrane region" description="Helical" evidence="4">
    <location>
        <begin position="261"/>
        <end position="282"/>
    </location>
</feature>
<dbReference type="InterPro" id="IPR020846">
    <property type="entry name" value="MFS_dom"/>
</dbReference>
<dbReference type="EMBL" id="JBHLWK010000012">
    <property type="protein sequence ID" value="MFC0204640.1"/>
    <property type="molecule type" value="Genomic_DNA"/>
</dbReference>
<keyword evidence="3 4" id="KW-0472">Membrane</keyword>
<dbReference type="SUPFAM" id="SSF103473">
    <property type="entry name" value="MFS general substrate transporter"/>
    <property type="match status" value="1"/>
</dbReference>
<organism evidence="6 7">
    <name type="scientific">Novosphingobium soli</name>
    <dbReference type="NCBI Taxonomy" id="574956"/>
    <lineage>
        <taxon>Bacteria</taxon>
        <taxon>Pseudomonadati</taxon>
        <taxon>Pseudomonadota</taxon>
        <taxon>Alphaproteobacteria</taxon>
        <taxon>Sphingomonadales</taxon>
        <taxon>Sphingomonadaceae</taxon>
        <taxon>Novosphingobium</taxon>
    </lineage>
</organism>
<dbReference type="PROSITE" id="PS50850">
    <property type="entry name" value="MFS"/>
    <property type="match status" value="1"/>
</dbReference>
<feature type="transmembrane region" description="Helical" evidence="4">
    <location>
        <begin position="21"/>
        <end position="44"/>
    </location>
</feature>
<dbReference type="Gene3D" id="1.20.1250.20">
    <property type="entry name" value="MFS general substrate transporter like domains"/>
    <property type="match status" value="1"/>
</dbReference>
<reference evidence="6 7" key="1">
    <citation type="submission" date="2024-09" db="EMBL/GenBank/DDBJ databases">
        <authorList>
            <person name="Sun Q."/>
            <person name="Mori K."/>
        </authorList>
    </citation>
    <scope>NUCLEOTIDE SEQUENCE [LARGE SCALE GENOMIC DNA]</scope>
    <source>
        <strain evidence="6 7">CCM 7706</strain>
    </source>
</reference>
<dbReference type="Proteomes" id="UP001589798">
    <property type="component" value="Unassembled WGS sequence"/>
</dbReference>
<keyword evidence="2 4" id="KW-1133">Transmembrane helix</keyword>
<name>A0ABV6CV94_9SPHN</name>
<dbReference type="PANTHER" id="PTHR23527">
    <property type="entry name" value="BLL3282 PROTEIN"/>
    <property type="match status" value="1"/>
</dbReference>
<dbReference type="InterPro" id="IPR011701">
    <property type="entry name" value="MFS"/>
</dbReference>
<gene>
    <name evidence="6" type="ORF">ACFFJC_10180</name>
</gene>
<sequence length="409" mass="41538">MQPSRPQASAPSPGPATARASAVVAALATTTTIQILSTMAALALTGIAPLVARDFGLAPHYVGYQISVIYTASALASAAAGTMIQHRGPVRIEQLALACFGLGLILLTSASPWLALPASLVIGVGYGVQNPASAQILGAVTPPHRRSLIFSIKQAGVPVGGVVASVLLPALAPVLGWRPTLGLGAAGCFAMIAVLALKGGTARPAGPAGASLWRNFLYEQRLVWGKAPLRALSVIGMLYSSLQLSLSAFTVIMLVEHGWSLVQAGLVAGAVQACGALGRISWGGVGDRWGGLRVLALIGAVSTACMVTLWQLDALPAAAQAAVLCLFGFCMTGWNGVLMAECTRHCAPEDTGRVIGGTQVYTFLGVMIGPAAMAAIYEACGDYGTSFLLVSWVAAAGALVAARAAVAGD</sequence>
<dbReference type="Pfam" id="PF07690">
    <property type="entry name" value="MFS_1"/>
    <property type="match status" value="1"/>
</dbReference>
<feature type="domain" description="Major facilitator superfamily (MFS) profile" evidence="5">
    <location>
        <begin position="23"/>
        <end position="409"/>
    </location>
</feature>
<feature type="transmembrane region" description="Helical" evidence="4">
    <location>
        <begin position="95"/>
        <end position="114"/>
    </location>
</feature>
<dbReference type="InterPro" id="IPR036259">
    <property type="entry name" value="MFS_trans_sf"/>
</dbReference>
<dbReference type="PANTHER" id="PTHR23527:SF1">
    <property type="entry name" value="BLL3282 PROTEIN"/>
    <property type="match status" value="1"/>
</dbReference>
<accession>A0ABV6CV94</accession>
<feature type="transmembrane region" description="Helical" evidence="4">
    <location>
        <begin position="383"/>
        <end position="406"/>
    </location>
</feature>
<protein>
    <submittedName>
        <fullName evidence="6">MFS transporter</fullName>
    </submittedName>
</protein>
<comment type="caution">
    <text evidence="6">The sequence shown here is derived from an EMBL/GenBank/DDBJ whole genome shotgun (WGS) entry which is preliminary data.</text>
</comment>
<feature type="transmembrane region" description="Helical" evidence="4">
    <location>
        <begin position="231"/>
        <end position="255"/>
    </location>
</feature>
<keyword evidence="1 4" id="KW-0812">Transmembrane</keyword>
<feature type="transmembrane region" description="Helical" evidence="4">
    <location>
        <begin position="294"/>
        <end position="312"/>
    </location>
</feature>
<evidence type="ECO:0000256" key="4">
    <source>
        <dbReference type="SAM" id="Phobius"/>
    </source>
</evidence>
<feature type="transmembrane region" description="Helical" evidence="4">
    <location>
        <begin position="181"/>
        <end position="197"/>
    </location>
</feature>
<evidence type="ECO:0000313" key="6">
    <source>
        <dbReference type="EMBL" id="MFC0204640.1"/>
    </source>
</evidence>
<evidence type="ECO:0000256" key="1">
    <source>
        <dbReference type="ARBA" id="ARBA00022692"/>
    </source>
</evidence>
<evidence type="ECO:0000256" key="2">
    <source>
        <dbReference type="ARBA" id="ARBA00022989"/>
    </source>
</evidence>
<feature type="transmembrane region" description="Helical" evidence="4">
    <location>
        <begin position="318"/>
        <end position="340"/>
    </location>
</feature>
<evidence type="ECO:0000259" key="5">
    <source>
        <dbReference type="PROSITE" id="PS50850"/>
    </source>
</evidence>